<name>A0A1Y1I456_KLENI</name>
<comment type="similarity">
    <text evidence="1 2">Belongs to the pirin family.</text>
</comment>
<dbReference type="SUPFAM" id="SSF51182">
    <property type="entry name" value="RmlC-like cupins"/>
    <property type="match status" value="1"/>
</dbReference>
<dbReference type="AlphaFoldDB" id="A0A1Y1I456"/>
<evidence type="ECO:0000313" key="6">
    <source>
        <dbReference type="Proteomes" id="UP000054558"/>
    </source>
</evidence>
<reference evidence="5 6" key="1">
    <citation type="journal article" date="2014" name="Nat. Commun.">
        <title>Klebsormidium flaccidum genome reveals primary factors for plant terrestrial adaptation.</title>
        <authorList>
            <person name="Hori K."/>
            <person name="Maruyama F."/>
            <person name="Fujisawa T."/>
            <person name="Togashi T."/>
            <person name="Yamamoto N."/>
            <person name="Seo M."/>
            <person name="Sato S."/>
            <person name="Yamada T."/>
            <person name="Mori H."/>
            <person name="Tajima N."/>
            <person name="Moriyama T."/>
            <person name="Ikeuchi M."/>
            <person name="Watanabe M."/>
            <person name="Wada H."/>
            <person name="Kobayashi K."/>
            <person name="Saito M."/>
            <person name="Masuda T."/>
            <person name="Sasaki-Sekimoto Y."/>
            <person name="Mashiguchi K."/>
            <person name="Awai K."/>
            <person name="Shimojima M."/>
            <person name="Masuda S."/>
            <person name="Iwai M."/>
            <person name="Nobusawa T."/>
            <person name="Narise T."/>
            <person name="Kondo S."/>
            <person name="Saito H."/>
            <person name="Sato R."/>
            <person name="Murakawa M."/>
            <person name="Ihara Y."/>
            <person name="Oshima-Yamada Y."/>
            <person name="Ohtaka K."/>
            <person name="Satoh M."/>
            <person name="Sonobe K."/>
            <person name="Ishii M."/>
            <person name="Ohtani R."/>
            <person name="Kanamori-Sato M."/>
            <person name="Honoki R."/>
            <person name="Miyazaki D."/>
            <person name="Mochizuki H."/>
            <person name="Umetsu J."/>
            <person name="Higashi K."/>
            <person name="Shibata D."/>
            <person name="Kamiya Y."/>
            <person name="Sato N."/>
            <person name="Nakamura Y."/>
            <person name="Tabata S."/>
            <person name="Ida S."/>
            <person name="Kurokawa K."/>
            <person name="Ohta H."/>
        </authorList>
    </citation>
    <scope>NUCLEOTIDE SEQUENCE [LARGE SCALE GENOMIC DNA]</scope>
    <source>
        <strain evidence="5 6">NIES-2285</strain>
    </source>
</reference>
<keyword evidence="6" id="KW-1185">Reference proteome</keyword>
<dbReference type="GO" id="GO:0051213">
    <property type="term" value="F:dioxygenase activity"/>
    <property type="evidence" value="ECO:0000318"/>
    <property type="project" value="GO_Central"/>
</dbReference>
<feature type="domain" description="Quercetin 2,3-dioxygenase C-terminal cupin" evidence="4">
    <location>
        <begin position="194"/>
        <end position="277"/>
    </location>
</feature>
<dbReference type="EMBL" id="DF237199">
    <property type="protein sequence ID" value="GAQ85710.1"/>
    <property type="molecule type" value="Genomic_DNA"/>
</dbReference>
<feature type="domain" description="Pirin N-terminal" evidence="3">
    <location>
        <begin position="42"/>
        <end position="146"/>
    </location>
</feature>
<dbReference type="InterPro" id="IPR041602">
    <property type="entry name" value="Quercetinase_C"/>
</dbReference>
<evidence type="ECO:0000259" key="3">
    <source>
        <dbReference type="Pfam" id="PF02678"/>
    </source>
</evidence>
<dbReference type="OMA" id="HQDAWFH"/>
<dbReference type="PANTHER" id="PTHR43212">
    <property type="entry name" value="QUERCETIN 2,3-DIOXYGENASE"/>
    <property type="match status" value="1"/>
</dbReference>
<organism evidence="5 6">
    <name type="scientific">Klebsormidium nitens</name>
    <name type="common">Green alga</name>
    <name type="synonym">Ulothrix nitens</name>
    <dbReference type="NCBI Taxonomy" id="105231"/>
    <lineage>
        <taxon>Eukaryota</taxon>
        <taxon>Viridiplantae</taxon>
        <taxon>Streptophyta</taxon>
        <taxon>Klebsormidiophyceae</taxon>
        <taxon>Klebsormidiales</taxon>
        <taxon>Klebsormidiaceae</taxon>
        <taxon>Klebsormidium</taxon>
    </lineage>
</organism>
<evidence type="ECO:0000256" key="2">
    <source>
        <dbReference type="RuleBase" id="RU003457"/>
    </source>
</evidence>
<dbReference type="CDD" id="cd02910">
    <property type="entry name" value="cupin_Yhhw_N"/>
    <property type="match status" value="1"/>
</dbReference>
<dbReference type="STRING" id="105231.A0A1Y1I456"/>
<dbReference type="Pfam" id="PF17954">
    <property type="entry name" value="Pirin_C_2"/>
    <property type="match status" value="1"/>
</dbReference>
<accession>A0A1Y1I456</accession>
<evidence type="ECO:0000259" key="4">
    <source>
        <dbReference type="Pfam" id="PF17954"/>
    </source>
</evidence>
<dbReference type="InterPro" id="IPR011051">
    <property type="entry name" value="RmlC_Cupin_sf"/>
</dbReference>
<dbReference type="PANTHER" id="PTHR43212:SF3">
    <property type="entry name" value="QUERCETIN 2,3-DIOXYGENASE"/>
    <property type="match status" value="1"/>
</dbReference>
<dbReference type="Proteomes" id="UP000054558">
    <property type="component" value="Unassembled WGS sequence"/>
</dbReference>
<dbReference type="InterPro" id="IPR012093">
    <property type="entry name" value="Pirin"/>
</dbReference>
<dbReference type="InterPro" id="IPR003829">
    <property type="entry name" value="Pirin_N_dom"/>
</dbReference>
<protein>
    <submittedName>
        <fullName evidence="5">Pirin domain-containing protein</fullName>
    </submittedName>
</protein>
<dbReference type="OrthoDB" id="198735at2759"/>
<dbReference type="Gene3D" id="2.60.120.10">
    <property type="entry name" value="Jelly Rolls"/>
    <property type="match status" value="2"/>
</dbReference>
<proteinExistence type="inferred from homology"/>
<gene>
    <name evidence="5" type="ORF">KFL_002500080</name>
</gene>
<evidence type="ECO:0000256" key="1">
    <source>
        <dbReference type="ARBA" id="ARBA00008416"/>
    </source>
</evidence>
<dbReference type="Pfam" id="PF02678">
    <property type="entry name" value="Pirin"/>
    <property type="match status" value="1"/>
</dbReference>
<sequence>MSKRHGRQNRLFLDISGETRKEFGARSLRHIPSDRLHVSTPTWWLQSHVHFSYAGHQDPVRDEFGVLRVLNDDIIQPLAGFNTHPHRDMELVMYIVEGEMLHRDSLGGTGLLPRGTVQYLGSGTGMTHSEMNQSNTAPLRFLQVWIKPDARGYPPAYASRQCTREERHNKLKQLACGHQGLMASFSAGGGSGSLDMISLRQDANIFVSEADPGVRQTFALERGRQAYLVCMEGALTVNGVVLEQRDALEAVAGNDQPLPLRFGASTETGAHFLVIEMSGVD</sequence>
<dbReference type="InterPro" id="IPR014710">
    <property type="entry name" value="RmlC-like_jellyroll"/>
</dbReference>
<evidence type="ECO:0000313" key="5">
    <source>
        <dbReference type="EMBL" id="GAQ85710.1"/>
    </source>
</evidence>